<evidence type="ECO:0000313" key="1">
    <source>
        <dbReference type="EMBL" id="KAH9420218.1"/>
    </source>
</evidence>
<reference evidence="1 2" key="1">
    <citation type="journal article" date="2018" name="J. Allergy Clin. Immunol.">
        <title>High-quality assembly of Dermatophagoides pteronyssinus genome and transcriptome reveals a wide range of novel allergens.</title>
        <authorList>
            <person name="Liu X.Y."/>
            <person name="Yang K.Y."/>
            <person name="Wang M.Q."/>
            <person name="Kwok J.S."/>
            <person name="Zeng X."/>
            <person name="Yang Z."/>
            <person name="Xiao X.J."/>
            <person name="Lau C.P."/>
            <person name="Li Y."/>
            <person name="Huang Z.M."/>
            <person name="Ba J.G."/>
            <person name="Yim A.K."/>
            <person name="Ouyang C.Y."/>
            <person name="Ngai S.M."/>
            <person name="Chan T.F."/>
            <person name="Leung E.L."/>
            <person name="Liu L."/>
            <person name="Liu Z.G."/>
            <person name="Tsui S.K."/>
        </authorList>
    </citation>
    <scope>NUCLEOTIDE SEQUENCE [LARGE SCALE GENOMIC DNA]</scope>
    <source>
        <strain evidence="1">Derp</strain>
    </source>
</reference>
<proteinExistence type="predicted"/>
<sequence length="60" mass="7154">MATERKTFVFIFHSGIIGHHHHNHYNHCGLELDLNCSKQSEKQLYLHIILNTPHHYHLNK</sequence>
<comment type="caution">
    <text evidence="1">The sequence shown here is derived from an EMBL/GenBank/DDBJ whole genome shotgun (WGS) entry which is preliminary data.</text>
</comment>
<evidence type="ECO:0000313" key="2">
    <source>
        <dbReference type="Proteomes" id="UP000887458"/>
    </source>
</evidence>
<dbReference type="Proteomes" id="UP000887458">
    <property type="component" value="Unassembled WGS sequence"/>
</dbReference>
<protein>
    <submittedName>
        <fullName evidence="1">Uncharacterized protein</fullName>
    </submittedName>
</protein>
<reference evidence="1 2" key="2">
    <citation type="journal article" date="2022" name="Mol. Biol. Evol.">
        <title>Comparative Genomics Reveals Insights into the Divergent Evolution of Astigmatic Mites and Household Pest Adaptations.</title>
        <authorList>
            <person name="Xiong Q."/>
            <person name="Wan A.T."/>
            <person name="Liu X."/>
            <person name="Fung C.S."/>
            <person name="Xiao X."/>
            <person name="Malainual N."/>
            <person name="Hou J."/>
            <person name="Wang L."/>
            <person name="Wang M."/>
            <person name="Yang K.Y."/>
            <person name="Cui Y."/>
            <person name="Leung E.L."/>
            <person name="Nong W."/>
            <person name="Shin S.K."/>
            <person name="Au S.W."/>
            <person name="Jeong K.Y."/>
            <person name="Chew F.T."/>
            <person name="Hui J.H."/>
            <person name="Leung T.F."/>
            <person name="Tungtrongchitr A."/>
            <person name="Zhong N."/>
            <person name="Liu Z."/>
            <person name="Tsui S.K."/>
        </authorList>
    </citation>
    <scope>NUCLEOTIDE SEQUENCE [LARGE SCALE GENOMIC DNA]</scope>
    <source>
        <strain evidence="1">Derp</strain>
    </source>
</reference>
<name>A0ABQ8JC69_DERPT</name>
<dbReference type="EMBL" id="NJHN03000053">
    <property type="protein sequence ID" value="KAH9420218.1"/>
    <property type="molecule type" value="Genomic_DNA"/>
</dbReference>
<accession>A0ABQ8JC69</accession>
<keyword evidence="2" id="KW-1185">Reference proteome</keyword>
<organism evidence="1 2">
    <name type="scientific">Dermatophagoides pteronyssinus</name>
    <name type="common">European house dust mite</name>
    <dbReference type="NCBI Taxonomy" id="6956"/>
    <lineage>
        <taxon>Eukaryota</taxon>
        <taxon>Metazoa</taxon>
        <taxon>Ecdysozoa</taxon>
        <taxon>Arthropoda</taxon>
        <taxon>Chelicerata</taxon>
        <taxon>Arachnida</taxon>
        <taxon>Acari</taxon>
        <taxon>Acariformes</taxon>
        <taxon>Sarcoptiformes</taxon>
        <taxon>Astigmata</taxon>
        <taxon>Psoroptidia</taxon>
        <taxon>Analgoidea</taxon>
        <taxon>Pyroglyphidae</taxon>
        <taxon>Dermatophagoidinae</taxon>
        <taxon>Dermatophagoides</taxon>
    </lineage>
</organism>
<gene>
    <name evidence="1" type="ORF">DERP_011553</name>
</gene>